<organism evidence="3 4">
    <name type="scientific">Eiseniibacteriota bacterium</name>
    <dbReference type="NCBI Taxonomy" id="2212470"/>
    <lineage>
        <taxon>Bacteria</taxon>
        <taxon>Candidatus Eiseniibacteriota</taxon>
    </lineage>
</organism>
<dbReference type="InterPro" id="IPR025965">
    <property type="entry name" value="FlgD/Vpr_Ig-like"/>
</dbReference>
<feature type="domain" description="FlgD/Vpr Ig-like" evidence="2">
    <location>
        <begin position="730"/>
        <end position="787"/>
    </location>
</feature>
<feature type="chain" id="PRO_5032721780" description="FlgD/Vpr Ig-like domain-containing protein" evidence="1">
    <location>
        <begin position="29"/>
        <end position="804"/>
    </location>
</feature>
<feature type="signal peptide" evidence="1">
    <location>
        <begin position="1"/>
        <end position="28"/>
    </location>
</feature>
<keyword evidence="1" id="KW-0732">Signal</keyword>
<dbReference type="Pfam" id="PF13860">
    <property type="entry name" value="FlgD_ig"/>
    <property type="match status" value="1"/>
</dbReference>
<evidence type="ECO:0000313" key="3">
    <source>
        <dbReference type="EMBL" id="NOT33193.1"/>
    </source>
</evidence>
<protein>
    <recommendedName>
        <fullName evidence="2">FlgD/Vpr Ig-like domain-containing protein</fullName>
    </recommendedName>
</protein>
<dbReference type="Gene3D" id="2.60.40.4070">
    <property type="match status" value="1"/>
</dbReference>
<dbReference type="Proteomes" id="UP000580839">
    <property type="component" value="Unassembled WGS sequence"/>
</dbReference>
<sequence length="804" mass="84336">MSRMSAWFRLTVLASALAALLTPGVCLAAWPNDPASPLTIYSAASQRFTTASIADGAGGYYLVWSDERSGNSDVYAQRIDANGTLLWNANGLPIATGSPSQFNGTLVADGTGGVIVAWAQNVAGVDAIFAQRLNSAGTALWTAGGVRVATQPNSQSTRFGLVPDGTGGAMFAWTYNFSIGDTDAYAQRLNASGVLQWGASGLAVASNTSIQDQVVAATDGVGGMWILWRDLTVANDNLYKQRLNSAGVAQFAAGGDVAELFAAGLIQQLNAIPDGVGGVIAVWTQVQGASSEINSTHVYPSGGFVIRNLSGAAPDEQNSAIVVSDGAGGAFVFWYDLRTDVQGDVYGSHLLLNGMIDPQWPSSGLAIVATFAFYQIPATATPDGQGGAIVLWHEFSGGAGATVKAMRLKANGTRPSGWNATGNMVCAKPGAVNSAVVAPTGQSGMFASWFDVTNSPTYTISAQRIDQFGQIGQSEPRIVNARDVPNDQGGQVRVSWNASPLENSVDPLVRGYQVWRQVPPNIALAAKRAGRASLLREIGTGVNATYWEYAGGVAAQHFAGYSMTVDTESDSIAGSNPRTQLLVEAVDYFNAPGPMVPDVYWFSNQDSAYSVDNLPPTIPSGFAGTWSSGGSTLLWNANGEADLANYRLYRGASPSFVPSIANRIASPTQSWYIDAGASPFWYRVSAVDIHGNESGTALVLPAGTTAVGDDLPREVAFAITSGNPSRAGIAMRVELPSAARVDAAIYDASGRLVRELARETMAAGRWPLTWRGDASDGSRVGAGVYFVRTIVGDRAFSKRVVLMP</sequence>
<evidence type="ECO:0000313" key="4">
    <source>
        <dbReference type="Proteomes" id="UP000580839"/>
    </source>
</evidence>
<dbReference type="Gene3D" id="2.60.40.10">
    <property type="entry name" value="Immunoglobulins"/>
    <property type="match status" value="1"/>
</dbReference>
<comment type="caution">
    <text evidence="3">The sequence shown here is derived from an EMBL/GenBank/DDBJ whole genome shotgun (WGS) entry which is preliminary data.</text>
</comment>
<dbReference type="AlphaFoldDB" id="A0A849SI05"/>
<accession>A0A849SI05</accession>
<evidence type="ECO:0000256" key="1">
    <source>
        <dbReference type="SAM" id="SignalP"/>
    </source>
</evidence>
<proteinExistence type="predicted"/>
<gene>
    <name evidence="3" type="ORF">HOP12_03385</name>
</gene>
<evidence type="ECO:0000259" key="2">
    <source>
        <dbReference type="Pfam" id="PF13860"/>
    </source>
</evidence>
<dbReference type="InterPro" id="IPR013783">
    <property type="entry name" value="Ig-like_fold"/>
</dbReference>
<dbReference type="EMBL" id="JABFRW010000033">
    <property type="protein sequence ID" value="NOT33193.1"/>
    <property type="molecule type" value="Genomic_DNA"/>
</dbReference>
<reference evidence="3 4" key="1">
    <citation type="submission" date="2020-04" db="EMBL/GenBank/DDBJ databases">
        <title>Metagenomic profiling of ammonia- and methane-oxidizing microorganisms in a Dutch drinking water treatment plant.</title>
        <authorList>
            <person name="Poghosyan L."/>
            <person name="Leucker S."/>
        </authorList>
    </citation>
    <scope>NUCLEOTIDE SEQUENCE [LARGE SCALE GENOMIC DNA]</scope>
    <source>
        <strain evidence="3">S-RSF-IL-03</strain>
    </source>
</reference>
<name>A0A849SI05_UNCEI</name>